<reference evidence="4 5" key="1">
    <citation type="submission" date="2020-10" db="EMBL/GenBank/DDBJ databases">
        <authorList>
            <person name="Kazantseva O.A."/>
            <person name="Piligrimova E.G."/>
            <person name="Shadrin A.M."/>
        </authorList>
    </citation>
    <scope>NUCLEOTIDE SEQUENCE [LARGE SCALE GENOMIC DNA]</scope>
</reference>
<dbReference type="GO" id="GO:0006289">
    <property type="term" value="P:nucleotide-excision repair"/>
    <property type="evidence" value="ECO:0007669"/>
    <property type="project" value="InterPro"/>
</dbReference>
<dbReference type="PANTHER" id="PTHR30562">
    <property type="entry name" value="UVRC/OXIDOREDUCTASE"/>
    <property type="match status" value="1"/>
</dbReference>
<name>A0A7U3NKK5_9CAUD</name>
<dbReference type="GO" id="GO:0009380">
    <property type="term" value="C:excinuclease repair complex"/>
    <property type="evidence" value="ECO:0007669"/>
    <property type="project" value="TreeGrafter"/>
</dbReference>
<dbReference type="EMBL" id="MW084976">
    <property type="protein sequence ID" value="QOV08351.1"/>
    <property type="molecule type" value="Genomic_DNA"/>
</dbReference>
<evidence type="ECO:0000313" key="4">
    <source>
        <dbReference type="EMBL" id="QOV08351.1"/>
    </source>
</evidence>
<dbReference type="CDD" id="cd10434">
    <property type="entry name" value="GIY-YIG_UvrC_Cho"/>
    <property type="match status" value="1"/>
</dbReference>
<evidence type="ECO:0000256" key="2">
    <source>
        <dbReference type="ARBA" id="ARBA00022842"/>
    </source>
</evidence>
<dbReference type="PROSITE" id="PS50164">
    <property type="entry name" value="GIY_YIG"/>
    <property type="match status" value="1"/>
</dbReference>
<dbReference type="InterPro" id="IPR036388">
    <property type="entry name" value="WH-like_DNA-bd_sf"/>
</dbReference>
<keyword evidence="2" id="KW-0460">Magnesium</keyword>
<comment type="cofactor">
    <cofactor evidence="1">
        <name>Mg(2+)</name>
        <dbReference type="ChEBI" id="CHEBI:18420"/>
    </cofactor>
</comment>
<dbReference type="SUPFAM" id="SSF82771">
    <property type="entry name" value="GIY-YIG endonuclease"/>
    <property type="match status" value="1"/>
</dbReference>
<dbReference type="InterPro" id="IPR050066">
    <property type="entry name" value="UvrABC_protein_C"/>
</dbReference>
<evidence type="ECO:0000313" key="5">
    <source>
        <dbReference type="Proteomes" id="UP000594029"/>
    </source>
</evidence>
<evidence type="ECO:0000256" key="1">
    <source>
        <dbReference type="ARBA" id="ARBA00001946"/>
    </source>
</evidence>
<proteinExistence type="predicted"/>
<dbReference type="InterPro" id="IPR000305">
    <property type="entry name" value="GIY-YIG_endonuc"/>
</dbReference>
<dbReference type="Gene3D" id="3.40.1440.10">
    <property type="entry name" value="GIY-YIG endonuclease"/>
    <property type="match status" value="1"/>
</dbReference>
<dbReference type="InterPro" id="IPR035901">
    <property type="entry name" value="GIY-YIG_endonuc_sf"/>
</dbReference>
<keyword evidence="4" id="KW-0540">Nuclease</keyword>
<dbReference type="PANTHER" id="PTHR30562:SF1">
    <property type="entry name" value="UVRABC SYSTEM PROTEIN C"/>
    <property type="match status" value="1"/>
</dbReference>
<feature type="domain" description="GIY-YIG" evidence="3">
    <location>
        <begin position="3"/>
        <end position="80"/>
    </location>
</feature>
<keyword evidence="4" id="KW-0378">Hydrolase</keyword>
<keyword evidence="5" id="KW-1185">Reference proteome</keyword>
<protein>
    <submittedName>
        <fullName evidence="4">GIY-YIG endonuclease</fullName>
    </submittedName>
</protein>
<sequence>MSNSFYVYRFLDKNGDIIYIGRTNNLKRRLEQEHFSREGHLPRECYDQCKTVEYMELSSESEMKVYELYLINKYSPRYNTMEKRSDSFNFILEELWTKAKDNDIMTKKEYKLYAFIVMHSDVGYWRTTTDLETLADGIKIKNKDTVMRMLESLARKGYIRIEQVGKKLVIPHTLQNIKFPKEEE</sequence>
<dbReference type="SMART" id="SM00465">
    <property type="entry name" value="GIYc"/>
    <property type="match status" value="1"/>
</dbReference>
<gene>
    <name evidence="4" type="ORF">Kirov_152</name>
</gene>
<dbReference type="Gene3D" id="1.10.10.10">
    <property type="entry name" value="Winged helix-like DNA-binding domain superfamily/Winged helix DNA-binding domain"/>
    <property type="match status" value="1"/>
</dbReference>
<evidence type="ECO:0000259" key="3">
    <source>
        <dbReference type="PROSITE" id="PS50164"/>
    </source>
</evidence>
<accession>A0A7U3NKK5</accession>
<dbReference type="Proteomes" id="UP000594029">
    <property type="component" value="Segment"/>
</dbReference>
<dbReference type="InterPro" id="IPR036390">
    <property type="entry name" value="WH_DNA-bd_sf"/>
</dbReference>
<keyword evidence="4" id="KW-0255">Endonuclease</keyword>
<dbReference type="SUPFAM" id="SSF46785">
    <property type="entry name" value="Winged helix' DNA-binding domain"/>
    <property type="match status" value="1"/>
</dbReference>
<dbReference type="GO" id="GO:0004519">
    <property type="term" value="F:endonuclease activity"/>
    <property type="evidence" value="ECO:0007669"/>
    <property type="project" value="UniProtKB-KW"/>
</dbReference>
<dbReference type="Pfam" id="PF01541">
    <property type="entry name" value="GIY-YIG"/>
    <property type="match status" value="1"/>
</dbReference>
<dbReference type="InterPro" id="IPR047296">
    <property type="entry name" value="GIY-YIG_UvrC_Cho"/>
</dbReference>
<organism evidence="4 5">
    <name type="scientific">Bacillus phage Kirov</name>
    <dbReference type="NCBI Taxonomy" id="2783539"/>
    <lineage>
        <taxon>Viruses</taxon>
        <taxon>Duplodnaviria</taxon>
        <taxon>Heunggongvirae</taxon>
        <taxon>Uroviricota</taxon>
        <taxon>Caudoviricetes</taxon>
        <taxon>Andregratiavirinae</taxon>
        <taxon>Kirovvirus</taxon>
        <taxon>Kirovvirus kirov</taxon>
    </lineage>
</organism>